<sequence length="368" mass="39442">MNEELKAMLEQLKGLQADVRSANEAGEKVEALTAQIDELRGQIDEMTAAANRPAGIAPAADVDVEKRAQAFDAYARQGSMEIRTLDGSTDADGAVFMPEDLAARIKSNAAQMNEIRKHASINRTGNNSVLVPTLSRPKSSYGTVAPTPEELASGFTRLEVHDCKSLVVIPENSLSDSQYDLAAKLEELFSESVSEEEARAFIAGTGTGEPLGIVSADTKANAVTSLASGSLGATDEAVIDLINKAVYKLKKKYRRNAKIMCNSNTEAVLAKVRDGNGNKLLTKEAGVSYFDGIEIVTCEDMDDIGASKHPIVVGDLRQFEVYDRSDMTVKRLTGGEYDTSSTVGFLLKARHAAGVTMVEAFVPVKCKA</sequence>
<dbReference type="Proteomes" id="UP001305746">
    <property type="component" value="Unassembled WGS sequence"/>
</dbReference>
<evidence type="ECO:0000256" key="2">
    <source>
        <dbReference type="SAM" id="Coils"/>
    </source>
</evidence>
<feature type="coiled-coil region" evidence="2">
    <location>
        <begin position="5"/>
        <end position="49"/>
    </location>
</feature>
<dbReference type="EMBL" id="JAYDCJ010000001">
    <property type="protein sequence ID" value="MEA1079521.1"/>
    <property type="molecule type" value="Genomic_DNA"/>
</dbReference>
<accession>A0ABU5NUQ1</accession>
<name>A0ABU5NUQ1_9GAMM</name>
<dbReference type="InterPro" id="IPR024455">
    <property type="entry name" value="Phage_capsid"/>
</dbReference>
<dbReference type="SUPFAM" id="SSF56563">
    <property type="entry name" value="Major capsid protein gp5"/>
    <property type="match status" value="1"/>
</dbReference>
<dbReference type="Pfam" id="PF05065">
    <property type="entry name" value="Phage_capsid"/>
    <property type="match status" value="1"/>
</dbReference>
<gene>
    <name evidence="4" type="ORF">U5822_02495</name>
</gene>
<comment type="subcellular location">
    <subcellularLocation>
        <location evidence="1">Virion</location>
    </subcellularLocation>
</comment>
<evidence type="ECO:0000259" key="3">
    <source>
        <dbReference type="Pfam" id="PF05065"/>
    </source>
</evidence>
<keyword evidence="5" id="KW-1185">Reference proteome</keyword>
<dbReference type="InterPro" id="IPR054612">
    <property type="entry name" value="Phage_capsid-like_C"/>
</dbReference>
<comment type="caution">
    <text evidence="4">The sequence shown here is derived from an EMBL/GenBank/DDBJ whole genome shotgun (WGS) entry which is preliminary data.</text>
</comment>
<evidence type="ECO:0000313" key="4">
    <source>
        <dbReference type="EMBL" id="MEA1079521.1"/>
    </source>
</evidence>
<feature type="domain" description="Phage capsid-like C-terminal" evidence="3">
    <location>
        <begin position="93"/>
        <end position="365"/>
    </location>
</feature>
<protein>
    <submittedName>
        <fullName evidence="4">Phage major capsid protein</fullName>
    </submittedName>
</protein>
<evidence type="ECO:0000256" key="1">
    <source>
        <dbReference type="ARBA" id="ARBA00004328"/>
    </source>
</evidence>
<dbReference type="RefSeq" id="WP_322854041.1">
    <property type="nucleotide sequence ID" value="NZ_JAYDCJ010000001.1"/>
</dbReference>
<reference evidence="4 5" key="1">
    <citation type="submission" date="2023-12" db="EMBL/GenBank/DDBJ databases">
        <title>Marinobacter qingdaonensis sp. nov., isolated from the intertidal sediment of Qingdao, PR China.</title>
        <authorList>
            <person name="Li Y."/>
        </authorList>
    </citation>
    <scope>NUCLEOTIDE SEQUENCE [LARGE SCALE GENOMIC DNA]</scope>
    <source>
        <strain evidence="4 5">ASW11-75</strain>
    </source>
</reference>
<evidence type="ECO:0000313" key="5">
    <source>
        <dbReference type="Proteomes" id="UP001305746"/>
    </source>
</evidence>
<dbReference type="NCBIfam" id="TIGR01554">
    <property type="entry name" value="major_cap_HK97"/>
    <property type="match status" value="1"/>
</dbReference>
<proteinExistence type="predicted"/>
<keyword evidence="2" id="KW-0175">Coiled coil</keyword>
<organism evidence="4 5">
    <name type="scientific">Marinobacter qingdaonensis</name>
    <dbReference type="NCBI Taxonomy" id="3108486"/>
    <lineage>
        <taxon>Bacteria</taxon>
        <taxon>Pseudomonadati</taxon>
        <taxon>Pseudomonadota</taxon>
        <taxon>Gammaproteobacteria</taxon>
        <taxon>Pseudomonadales</taxon>
        <taxon>Marinobacteraceae</taxon>
        <taxon>Marinobacter</taxon>
    </lineage>
</organism>